<gene>
    <name evidence="2" type="ORF">I316_05383</name>
</gene>
<feature type="region of interest" description="Disordered" evidence="1">
    <location>
        <begin position="268"/>
        <end position="295"/>
    </location>
</feature>
<name>A0A1B9GQD3_9TREE</name>
<dbReference type="AlphaFoldDB" id="A0A1B9GQD3"/>
<proteinExistence type="predicted"/>
<sequence>MISRKYQSFILPVLAICHIATHVRITNAIPAHPHLRSGDDANIHKASMVEYRSVSISTSAPILDGRCICAYDPDTAMDCFVDCANDQITYLSEEDLSHLEKGVCHCPLNVPDCACTSPLLDVIHRRDAASVSVLHARSCPPDGKEVCYRIRGEIRCIPCIEERVMCPLEEREIYCLDSADEASRIICRTQYCKSDVEGNIICPSCPTPRPRPPICPLCVASDDGTFHCPPCPLTTIKPTYTYPPTPTVSPSPSHTLGPTGPIFCPLDMDVGPGTGDGDGNGSGSGSGSDGRGVDPELKKRYCIDRPDGSFWCPPCPPWPPRPTLTTIKPTYTMSLPTTLTYTPTPKPTRPIMCPLYENTDDEAEAEAEADLAIKKRYCIAKPDGSYVCPGCPPPPGVEPITI</sequence>
<dbReference type="Proteomes" id="UP000092666">
    <property type="component" value="Unassembled WGS sequence"/>
</dbReference>
<evidence type="ECO:0000313" key="3">
    <source>
        <dbReference type="Proteomes" id="UP000092666"/>
    </source>
</evidence>
<dbReference type="EMBL" id="KI669506">
    <property type="protein sequence ID" value="OCF33045.1"/>
    <property type="molecule type" value="Genomic_DNA"/>
</dbReference>
<accession>A0A1B9GQD3</accession>
<evidence type="ECO:0000256" key="1">
    <source>
        <dbReference type="SAM" id="MobiDB-lite"/>
    </source>
</evidence>
<organism evidence="2 3">
    <name type="scientific">Kwoniella heveanensis BCC8398</name>
    <dbReference type="NCBI Taxonomy" id="1296120"/>
    <lineage>
        <taxon>Eukaryota</taxon>
        <taxon>Fungi</taxon>
        <taxon>Dikarya</taxon>
        <taxon>Basidiomycota</taxon>
        <taxon>Agaricomycotina</taxon>
        <taxon>Tremellomycetes</taxon>
        <taxon>Tremellales</taxon>
        <taxon>Cryptococcaceae</taxon>
        <taxon>Kwoniella</taxon>
    </lineage>
</organism>
<protein>
    <submittedName>
        <fullName evidence="2">Uncharacterized protein</fullName>
    </submittedName>
</protein>
<feature type="compositionally biased region" description="Gly residues" evidence="1">
    <location>
        <begin position="272"/>
        <end position="290"/>
    </location>
</feature>
<keyword evidence="3" id="KW-1185">Reference proteome</keyword>
<evidence type="ECO:0000313" key="2">
    <source>
        <dbReference type="EMBL" id="OCF33045.1"/>
    </source>
</evidence>
<reference evidence="2 3" key="1">
    <citation type="submission" date="2013-07" db="EMBL/GenBank/DDBJ databases">
        <title>The Genome Sequence of Cryptococcus heveanensis BCC8398.</title>
        <authorList>
            <consortium name="The Broad Institute Genome Sequencing Platform"/>
            <person name="Cuomo C."/>
            <person name="Litvintseva A."/>
            <person name="Chen Y."/>
            <person name="Heitman J."/>
            <person name="Sun S."/>
            <person name="Springer D."/>
            <person name="Dromer F."/>
            <person name="Young S.K."/>
            <person name="Zeng Q."/>
            <person name="Gargeya S."/>
            <person name="Fitzgerald M."/>
            <person name="Abouelleil A."/>
            <person name="Alvarado L."/>
            <person name="Berlin A.M."/>
            <person name="Chapman S.B."/>
            <person name="Dewar J."/>
            <person name="Goldberg J."/>
            <person name="Griggs A."/>
            <person name="Gujja S."/>
            <person name="Hansen M."/>
            <person name="Howarth C."/>
            <person name="Imamovic A."/>
            <person name="Larimer J."/>
            <person name="McCowan C."/>
            <person name="Murphy C."/>
            <person name="Pearson M."/>
            <person name="Priest M."/>
            <person name="Roberts A."/>
            <person name="Saif S."/>
            <person name="Shea T."/>
            <person name="Sykes S."/>
            <person name="Wortman J."/>
            <person name="Nusbaum C."/>
            <person name="Birren B."/>
        </authorList>
    </citation>
    <scope>NUCLEOTIDE SEQUENCE [LARGE SCALE GENOMIC DNA]</scope>
    <source>
        <strain evidence="2 3">BCC8398</strain>
    </source>
</reference>
<reference evidence="3" key="2">
    <citation type="submission" date="2013-12" db="EMBL/GenBank/DDBJ databases">
        <title>Evolution of pathogenesis and genome organization in the Tremellales.</title>
        <authorList>
            <person name="Cuomo C."/>
            <person name="Litvintseva A."/>
            <person name="Heitman J."/>
            <person name="Chen Y."/>
            <person name="Sun S."/>
            <person name="Springer D."/>
            <person name="Dromer F."/>
            <person name="Young S."/>
            <person name="Zeng Q."/>
            <person name="Chapman S."/>
            <person name="Gujja S."/>
            <person name="Saif S."/>
            <person name="Birren B."/>
        </authorList>
    </citation>
    <scope>NUCLEOTIDE SEQUENCE [LARGE SCALE GENOMIC DNA]</scope>
    <source>
        <strain evidence="3">BCC8398</strain>
    </source>
</reference>
<dbReference type="OrthoDB" id="2564301at2759"/>